<feature type="compositionally biased region" description="Acidic residues" evidence="1">
    <location>
        <begin position="174"/>
        <end position="203"/>
    </location>
</feature>
<dbReference type="EMBL" id="SEOQ01000102">
    <property type="protein sequence ID" value="TFY70427.1"/>
    <property type="molecule type" value="Genomic_DNA"/>
</dbReference>
<feature type="compositionally biased region" description="Acidic residues" evidence="1">
    <location>
        <begin position="221"/>
        <end position="230"/>
    </location>
</feature>
<protein>
    <submittedName>
        <fullName evidence="2">Uncharacterized protein</fullName>
    </submittedName>
</protein>
<comment type="caution">
    <text evidence="2">The sequence shown here is derived from an EMBL/GenBank/DDBJ whole genome shotgun (WGS) entry which is preliminary data.</text>
</comment>
<feature type="compositionally biased region" description="Acidic residues" evidence="1">
    <location>
        <begin position="108"/>
        <end position="118"/>
    </location>
</feature>
<evidence type="ECO:0000256" key="1">
    <source>
        <dbReference type="SAM" id="MobiDB-lite"/>
    </source>
</evidence>
<organism evidence="2 3">
    <name type="scientific">Dentipellis fragilis</name>
    <dbReference type="NCBI Taxonomy" id="205917"/>
    <lineage>
        <taxon>Eukaryota</taxon>
        <taxon>Fungi</taxon>
        <taxon>Dikarya</taxon>
        <taxon>Basidiomycota</taxon>
        <taxon>Agaricomycotina</taxon>
        <taxon>Agaricomycetes</taxon>
        <taxon>Russulales</taxon>
        <taxon>Hericiaceae</taxon>
        <taxon>Dentipellis</taxon>
    </lineage>
</organism>
<evidence type="ECO:0000313" key="3">
    <source>
        <dbReference type="Proteomes" id="UP000298327"/>
    </source>
</evidence>
<dbReference type="STRING" id="205917.A0A4Y9Z8S7"/>
<feature type="compositionally biased region" description="Acidic residues" evidence="1">
    <location>
        <begin position="156"/>
        <end position="166"/>
    </location>
</feature>
<feature type="compositionally biased region" description="Basic and acidic residues" evidence="1">
    <location>
        <begin position="70"/>
        <end position="81"/>
    </location>
</feature>
<dbReference type="OrthoDB" id="2804229at2759"/>
<feature type="compositionally biased region" description="Acidic residues" evidence="1">
    <location>
        <begin position="393"/>
        <end position="407"/>
    </location>
</feature>
<feature type="compositionally biased region" description="Basic and acidic residues" evidence="1">
    <location>
        <begin position="231"/>
        <end position="244"/>
    </location>
</feature>
<reference evidence="2 3" key="1">
    <citation type="submission" date="2019-02" db="EMBL/GenBank/DDBJ databases">
        <title>Genome sequencing of the rare red list fungi Dentipellis fragilis.</title>
        <authorList>
            <person name="Buettner E."/>
            <person name="Kellner H."/>
        </authorList>
    </citation>
    <scope>NUCLEOTIDE SEQUENCE [LARGE SCALE GENOMIC DNA]</scope>
    <source>
        <strain evidence="2 3">DSM 105465</strain>
    </source>
</reference>
<feature type="region of interest" description="Disordered" evidence="1">
    <location>
        <begin position="340"/>
        <end position="462"/>
    </location>
</feature>
<feature type="region of interest" description="Disordered" evidence="1">
    <location>
        <begin position="728"/>
        <end position="759"/>
    </location>
</feature>
<accession>A0A4Y9Z8S7</accession>
<feature type="region of interest" description="Disordered" evidence="1">
    <location>
        <begin position="484"/>
        <end position="509"/>
    </location>
</feature>
<feature type="compositionally biased region" description="Acidic residues" evidence="1">
    <location>
        <begin position="370"/>
        <end position="381"/>
    </location>
</feature>
<feature type="compositionally biased region" description="Basic and acidic residues" evidence="1">
    <location>
        <begin position="434"/>
        <end position="459"/>
    </location>
</feature>
<dbReference type="AlphaFoldDB" id="A0A4Y9Z8S7"/>
<keyword evidence="3" id="KW-1185">Reference proteome</keyword>
<sequence>MSSSWNSPFLPAQPNPTPVTTSKRAALRPPIHNPYDKFTQPEFDAWIGDITGALRKALKMEPEEAEAPVVDEKRDALARADAEEERERDEGDRIPQADHEVVHHGDIVEDDDGSEAFEDSFAHITSRKAKGKARDPREGPGLGNINHPVELKSASEVEEEESGSEEEWQRELRGDDEEEGEQEYSYDEDAEDEDQGEEEDDEWQGFRTFGGQSSDHAIELLSDDDDEEEAEKTSVRVHVERVVSDAEEDEDESEDGEEDEEGSVEEVAQPATVEEDVNEPAPAAVFPDDEEEPLDEPVTPVEILDPWVGPKTYAEDFYSGGDLVAPVAAGLTPNNMTPADMSPIVEAAGDDQDNNPTADFMLPSPSPEIIDVDADEDEPENESLPRSSPPPADAEDEFDELYADIDENFASSPPTKHAAPAPPSSGLPPTNITDSDRIELAALEADHHAQRPLEQHSDWEWDASSTRSGRAHVVDDFPTEEAFGYGGNYDNVEDDEDADTGAFGALPLGTSDLDLPETWGVDADLDVDEEEPMPQLLYEVFESPDPSVRVKVYDDLVDIEETQSAGGQDVLLGEVESVADVTRAPSVALFDVVDLDEVAAAAFQQFAEAQGNEPEADSAFSPRASAIIELQDEDSFGELPMTPSPEDGLDEQTQQTEEFFSGFEGTTEPMPTLDTADVLATIEALGTANEESLSAKYKAWVSEELEGSSEADQEVQDVAETTPVQAEGRISETNEVQPPVDEPETLNIEEPGNSAEEDQEAYSVEEVEAELVLEDDADALADDGFNDVASVSAEELGDAIPAIVKYIVEDIMTEGRQTEEPEGPIVTITIDESFNAEESPDIIVFDFTDEPEPDEGLADIEPTLETLPMDDEDAAASHVPQKKVTIDTDLDDIIPAPISADPTVPDPTSRPHTPELGRRG</sequence>
<dbReference type="Proteomes" id="UP000298327">
    <property type="component" value="Unassembled WGS sequence"/>
</dbReference>
<proteinExistence type="predicted"/>
<feature type="compositionally biased region" description="Acidic residues" evidence="1">
    <location>
        <begin position="245"/>
        <end position="264"/>
    </location>
</feature>
<feature type="region of interest" description="Disordered" evidence="1">
    <location>
        <begin position="873"/>
        <end position="920"/>
    </location>
</feature>
<gene>
    <name evidence="2" type="ORF">EVG20_g2579</name>
</gene>
<evidence type="ECO:0000313" key="2">
    <source>
        <dbReference type="EMBL" id="TFY70427.1"/>
    </source>
</evidence>
<name>A0A4Y9Z8S7_9AGAM</name>
<feature type="compositionally biased region" description="Basic and acidic residues" evidence="1">
    <location>
        <begin position="88"/>
        <end position="107"/>
    </location>
</feature>
<feature type="region of interest" description="Disordered" evidence="1">
    <location>
        <begin position="59"/>
        <end position="303"/>
    </location>
</feature>
<feature type="region of interest" description="Disordered" evidence="1">
    <location>
        <begin position="1"/>
        <end position="39"/>
    </location>
</feature>